<comment type="caution">
    <text evidence="1">The sequence shown here is derived from an EMBL/GenBank/DDBJ whole genome shotgun (WGS) entry which is preliminary data.</text>
</comment>
<accession>A0ABV8XIT1</accession>
<proteinExistence type="predicted"/>
<sequence length="159" mass="17620">MHPTFKKLNAAGHPDLYVLNAPESFGTVLETPPEGATLHTALSDTGQPTFVLRFLTTQADLDTFALTCARQTQGDPVVWVAYPKGTSRRYRCEFNRDQGWAIFGQQGFEPVRQVAIDEDWSALRLRRVAYIKTLKRASALSEAGQARLAQRPSQDATPG</sequence>
<evidence type="ECO:0000313" key="2">
    <source>
        <dbReference type="Proteomes" id="UP001595998"/>
    </source>
</evidence>
<protein>
    <submittedName>
        <fullName evidence="1">Uncharacterized protein</fullName>
    </submittedName>
</protein>
<dbReference type="RefSeq" id="WP_380034728.1">
    <property type="nucleotide sequence ID" value="NZ_JBHSEH010000001.1"/>
</dbReference>
<keyword evidence="2" id="KW-1185">Reference proteome</keyword>
<evidence type="ECO:0000313" key="1">
    <source>
        <dbReference type="EMBL" id="MFC4424592.1"/>
    </source>
</evidence>
<dbReference type="Proteomes" id="UP001595998">
    <property type="component" value="Unassembled WGS sequence"/>
</dbReference>
<organism evidence="1 2">
    <name type="scientific">Deinococcus navajonensis</name>
    <dbReference type="NCBI Taxonomy" id="309884"/>
    <lineage>
        <taxon>Bacteria</taxon>
        <taxon>Thermotogati</taxon>
        <taxon>Deinococcota</taxon>
        <taxon>Deinococci</taxon>
        <taxon>Deinococcales</taxon>
        <taxon>Deinococcaceae</taxon>
        <taxon>Deinococcus</taxon>
    </lineage>
</organism>
<name>A0ABV8XIT1_9DEIO</name>
<gene>
    <name evidence="1" type="ORF">ACFOZ9_00100</name>
</gene>
<dbReference type="EMBL" id="JBHSEH010000001">
    <property type="protein sequence ID" value="MFC4424592.1"/>
    <property type="molecule type" value="Genomic_DNA"/>
</dbReference>
<reference evidence="2" key="1">
    <citation type="journal article" date="2019" name="Int. J. Syst. Evol. Microbiol.">
        <title>The Global Catalogue of Microorganisms (GCM) 10K type strain sequencing project: providing services to taxonomists for standard genome sequencing and annotation.</title>
        <authorList>
            <consortium name="The Broad Institute Genomics Platform"/>
            <consortium name="The Broad Institute Genome Sequencing Center for Infectious Disease"/>
            <person name="Wu L."/>
            <person name="Ma J."/>
        </authorList>
    </citation>
    <scope>NUCLEOTIDE SEQUENCE [LARGE SCALE GENOMIC DNA]</scope>
    <source>
        <strain evidence="2">CCUG 56029</strain>
    </source>
</reference>